<dbReference type="EMBL" id="BAABCA010000007">
    <property type="protein sequence ID" value="GAA4239232.1"/>
    <property type="molecule type" value="Genomic_DNA"/>
</dbReference>
<comment type="caution">
    <text evidence="2">The sequence shown here is derived from an EMBL/GenBank/DDBJ whole genome shotgun (WGS) entry which is preliminary data.</text>
</comment>
<sequence length="358" mass="41755">MNEINIEQPLLFDFDDETENESIDFRYVITSYGADYPVDSLMKRIQDKVIFIPPFQRQFVWSINEASKFIESLILGLPVPGIFLSKEKDTNRLLVVDGQQRLMSLYYFYKGYFQSTPFKLQNVQEDLLGRSYATLKTSDRLRLDDSIIHATVVRQDEPDDSESSVYQIFERLNSGGRALKPQEIRACIYYGEFNELLSELVKFQNWRAIFGKKSDIRLKEQELILRFFSLLYNRENYEKPLKGFLNAFMSEHQHLEKIPKEEFESTFKNTFSFITQTVGTKPFRIKRNLNLGAFDSIAIGVAERLKSGEIKNKSEFVEKYQLLTENEEFISIVQGGTSDEKNVIARINMAIDTFKNVD</sequence>
<evidence type="ECO:0000313" key="3">
    <source>
        <dbReference type="Proteomes" id="UP001501496"/>
    </source>
</evidence>
<dbReference type="Pfam" id="PF03235">
    <property type="entry name" value="GmrSD_N"/>
    <property type="match status" value="1"/>
</dbReference>
<evidence type="ECO:0000313" key="2">
    <source>
        <dbReference type="EMBL" id="GAA4239232.1"/>
    </source>
</evidence>
<keyword evidence="3" id="KW-1185">Reference proteome</keyword>
<dbReference type="PANTHER" id="PTHR39639:SF1">
    <property type="entry name" value="DUF262 DOMAIN-CONTAINING PROTEIN"/>
    <property type="match status" value="1"/>
</dbReference>
<dbReference type="RefSeq" id="WP_344789439.1">
    <property type="nucleotide sequence ID" value="NZ_BAABCA010000007.1"/>
</dbReference>
<dbReference type="InterPro" id="IPR004919">
    <property type="entry name" value="GmrSD_N"/>
</dbReference>
<dbReference type="PANTHER" id="PTHR39639">
    <property type="entry name" value="CHROMOSOME 16, WHOLE GENOME SHOTGUN SEQUENCE"/>
    <property type="match status" value="1"/>
</dbReference>
<accession>A0ABP8CH44</accession>
<protein>
    <submittedName>
        <fullName evidence="2">DUF262 domain-containing protein</fullName>
    </submittedName>
</protein>
<proteinExistence type="predicted"/>
<feature type="domain" description="GmrSD restriction endonucleases N-terminal" evidence="1">
    <location>
        <begin position="41"/>
        <end position="189"/>
    </location>
</feature>
<reference evidence="3" key="1">
    <citation type="journal article" date="2019" name="Int. J. Syst. Evol. Microbiol.">
        <title>The Global Catalogue of Microorganisms (GCM) 10K type strain sequencing project: providing services to taxonomists for standard genome sequencing and annotation.</title>
        <authorList>
            <consortium name="The Broad Institute Genomics Platform"/>
            <consortium name="The Broad Institute Genome Sequencing Center for Infectious Disease"/>
            <person name="Wu L."/>
            <person name="Ma J."/>
        </authorList>
    </citation>
    <scope>NUCLEOTIDE SEQUENCE [LARGE SCALE GENOMIC DNA]</scope>
    <source>
        <strain evidence="3">JCM 17630</strain>
    </source>
</reference>
<name>A0ABP8CH44_9FLAO</name>
<gene>
    <name evidence="2" type="ORF">GCM10022291_32760</name>
</gene>
<organism evidence="2 3">
    <name type="scientific">Postechiella marina</name>
    <dbReference type="NCBI Taxonomy" id="943941"/>
    <lineage>
        <taxon>Bacteria</taxon>
        <taxon>Pseudomonadati</taxon>
        <taxon>Bacteroidota</taxon>
        <taxon>Flavobacteriia</taxon>
        <taxon>Flavobacteriales</taxon>
        <taxon>Flavobacteriaceae</taxon>
        <taxon>Postechiella</taxon>
    </lineage>
</organism>
<evidence type="ECO:0000259" key="1">
    <source>
        <dbReference type="Pfam" id="PF03235"/>
    </source>
</evidence>
<dbReference type="Proteomes" id="UP001501496">
    <property type="component" value="Unassembled WGS sequence"/>
</dbReference>